<organism evidence="10 11">
    <name type="scientific">Ureibacillus yapensis</name>
    <dbReference type="NCBI Taxonomy" id="2304605"/>
    <lineage>
        <taxon>Bacteria</taxon>
        <taxon>Bacillati</taxon>
        <taxon>Bacillota</taxon>
        <taxon>Bacilli</taxon>
        <taxon>Bacillales</taxon>
        <taxon>Caryophanaceae</taxon>
        <taxon>Ureibacillus</taxon>
    </lineage>
</organism>
<accession>A0A396SEH9</accession>
<dbReference type="Proteomes" id="UP000265692">
    <property type="component" value="Unassembled WGS sequence"/>
</dbReference>
<keyword evidence="3" id="KW-1003">Cell membrane</keyword>
<gene>
    <name evidence="10" type="ORF">D1B33_01365</name>
</gene>
<evidence type="ECO:0000313" key="11">
    <source>
        <dbReference type="Proteomes" id="UP000265692"/>
    </source>
</evidence>
<feature type="transmembrane region" description="Helical" evidence="7">
    <location>
        <begin position="175"/>
        <end position="195"/>
    </location>
</feature>
<reference evidence="10 11" key="1">
    <citation type="submission" date="2018-08" db="EMBL/GenBank/DDBJ databases">
        <title>Lysinibacillus sp. YLB-03 draft genome sequence.</title>
        <authorList>
            <person name="Yu L."/>
        </authorList>
    </citation>
    <scope>NUCLEOTIDE SEQUENCE [LARGE SCALE GENOMIC DNA]</scope>
    <source>
        <strain evidence="10 11">YLB-03</strain>
    </source>
</reference>
<dbReference type="PANTHER" id="PTHR32309">
    <property type="entry name" value="TYROSINE-PROTEIN KINASE"/>
    <property type="match status" value="1"/>
</dbReference>
<dbReference type="Pfam" id="PF13807">
    <property type="entry name" value="GNVR"/>
    <property type="match status" value="1"/>
</dbReference>
<comment type="caution">
    <text evidence="10">The sequence shown here is derived from an EMBL/GenBank/DDBJ whole genome shotgun (WGS) entry which is preliminary data.</text>
</comment>
<proteinExistence type="inferred from homology"/>
<dbReference type="GO" id="GO:0005886">
    <property type="term" value="C:plasma membrane"/>
    <property type="evidence" value="ECO:0007669"/>
    <property type="project" value="UniProtKB-SubCell"/>
</dbReference>
<dbReference type="InterPro" id="IPR050445">
    <property type="entry name" value="Bact_polysacc_biosynth/exp"/>
</dbReference>
<comment type="subcellular location">
    <subcellularLocation>
        <location evidence="1">Cell membrane</location>
        <topology evidence="1">Multi-pass membrane protein</topology>
    </subcellularLocation>
</comment>
<evidence type="ECO:0000256" key="2">
    <source>
        <dbReference type="ARBA" id="ARBA00006683"/>
    </source>
</evidence>
<evidence type="ECO:0000256" key="3">
    <source>
        <dbReference type="ARBA" id="ARBA00022475"/>
    </source>
</evidence>
<comment type="similarity">
    <text evidence="2">Belongs to the CpsC/CapA family.</text>
</comment>
<dbReference type="InterPro" id="IPR032807">
    <property type="entry name" value="GNVR"/>
</dbReference>
<evidence type="ECO:0000259" key="9">
    <source>
        <dbReference type="Pfam" id="PF13807"/>
    </source>
</evidence>
<dbReference type="EMBL" id="QWEI01000001">
    <property type="protein sequence ID" value="RHW39522.1"/>
    <property type="molecule type" value="Genomic_DNA"/>
</dbReference>
<keyword evidence="5 7" id="KW-1133">Transmembrane helix</keyword>
<evidence type="ECO:0000256" key="5">
    <source>
        <dbReference type="ARBA" id="ARBA00022989"/>
    </source>
</evidence>
<dbReference type="GO" id="GO:0004713">
    <property type="term" value="F:protein tyrosine kinase activity"/>
    <property type="evidence" value="ECO:0007669"/>
    <property type="project" value="TreeGrafter"/>
</dbReference>
<keyword evidence="4 7" id="KW-0812">Transmembrane</keyword>
<dbReference type="InterPro" id="IPR003856">
    <property type="entry name" value="LPS_length_determ_N"/>
</dbReference>
<feature type="transmembrane region" description="Helical" evidence="7">
    <location>
        <begin position="20"/>
        <end position="40"/>
    </location>
</feature>
<keyword evidence="11" id="KW-1185">Reference proteome</keyword>
<feature type="domain" description="Polysaccharide chain length determinant N-terminal" evidence="8">
    <location>
        <begin position="6"/>
        <end position="94"/>
    </location>
</feature>
<protein>
    <submittedName>
        <fullName evidence="10">Capsular biosynthesis protein</fullName>
    </submittedName>
</protein>
<dbReference type="RefSeq" id="WP_118874534.1">
    <property type="nucleotide sequence ID" value="NZ_QWEI01000001.1"/>
</dbReference>
<dbReference type="AlphaFoldDB" id="A0A396SEH9"/>
<feature type="domain" description="Tyrosine-protein kinase G-rich" evidence="9">
    <location>
        <begin position="148"/>
        <end position="194"/>
    </location>
</feature>
<evidence type="ECO:0000256" key="4">
    <source>
        <dbReference type="ARBA" id="ARBA00022692"/>
    </source>
</evidence>
<evidence type="ECO:0000256" key="1">
    <source>
        <dbReference type="ARBA" id="ARBA00004651"/>
    </source>
</evidence>
<keyword evidence="6 7" id="KW-0472">Membrane</keyword>
<evidence type="ECO:0000259" key="8">
    <source>
        <dbReference type="Pfam" id="PF02706"/>
    </source>
</evidence>
<dbReference type="Pfam" id="PF02706">
    <property type="entry name" value="Wzz"/>
    <property type="match status" value="1"/>
</dbReference>
<dbReference type="OrthoDB" id="2360475at2"/>
<evidence type="ECO:0000313" key="10">
    <source>
        <dbReference type="EMBL" id="RHW39522.1"/>
    </source>
</evidence>
<evidence type="ECO:0000256" key="7">
    <source>
        <dbReference type="SAM" id="Phobius"/>
    </source>
</evidence>
<dbReference type="PANTHER" id="PTHR32309:SF13">
    <property type="entry name" value="FERRIC ENTEROBACTIN TRANSPORT PROTEIN FEPE"/>
    <property type="match status" value="1"/>
</dbReference>
<sequence>MKEKNSLQEIMKVIKKRLFLIISVFAVITGITAGVNYFFLPEIYQAQTQILVNQKNTDEPALSWAESEADLQLIDTYNVIIKSPAILNKVIEELKLNLTSAALSEQITVSNEENSKVVNIFVEDPNAKKAAKLANKVADVFKEEIPTLMSVDNINILSSANLSDDPKPVKPNKSLNIAISAMIGLLLGIGLVFLIEVIDTTIKDENDIEAISKIPIIGVISSFEAEKIQASEKLTRRNKSV</sequence>
<name>A0A396SEH9_9BACL</name>
<evidence type="ECO:0000256" key="6">
    <source>
        <dbReference type="ARBA" id="ARBA00023136"/>
    </source>
</evidence>